<comment type="catalytic activity">
    <reaction evidence="7">
        <text>12-hexadecanoyloxy-octadecanoate + H2O = 12-hydroxyoctadecanoate + hexadecanoate + H(+)</text>
        <dbReference type="Rhea" id="RHEA:52056"/>
        <dbReference type="ChEBI" id="CHEBI:7896"/>
        <dbReference type="ChEBI" id="CHEBI:15377"/>
        <dbReference type="ChEBI" id="CHEBI:15378"/>
        <dbReference type="ChEBI" id="CHEBI:83677"/>
        <dbReference type="ChEBI" id="CHEBI:84201"/>
    </reaction>
    <physiologicalReaction direction="left-to-right" evidence="7">
        <dbReference type="Rhea" id="RHEA:52057"/>
    </physiologicalReaction>
</comment>
<evidence type="ECO:0000313" key="19">
    <source>
        <dbReference type="EMBL" id="CAH2083915.1"/>
    </source>
</evidence>
<sequence length="238" mass="28496">MRSRALLCSFQIIFLGLSLVHDILEWLDMTEGKLATKIKYWRDVLFSGMVVPYTLFVTSMFWTVYAIDRELVFPKVYDTVVPWWFNQCVHTNITIVIVIETLLQARRKPTDRRLEITLFWVIAIVYAVVYYTIYFVTGRWLYQVFGVMNWWQVCLYQLLIWGSSYVFYLIQFPINRLIHGREENESSNSNDIDKTNENIKTNEKIMPNETENETNSFSKNSWSLKFRNLKDRFENSRL</sequence>
<comment type="catalytic activity">
    <reaction evidence="11">
        <text>12-(9Z-octadecenoyloxy)-octadecanoate + H2O = 12-hydroxyoctadecanoate + (9Z)-octadecenoate + H(+)</text>
        <dbReference type="Rhea" id="RHEA:52060"/>
        <dbReference type="ChEBI" id="CHEBI:15377"/>
        <dbReference type="ChEBI" id="CHEBI:15378"/>
        <dbReference type="ChEBI" id="CHEBI:30823"/>
        <dbReference type="ChEBI" id="CHEBI:84201"/>
        <dbReference type="ChEBI" id="CHEBI:136302"/>
    </reaction>
    <physiologicalReaction direction="left-to-right" evidence="11">
        <dbReference type="Rhea" id="RHEA:52061"/>
    </physiologicalReaction>
</comment>
<comment type="catalytic activity">
    <reaction evidence="9">
        <text>9-hexadecanoyloxy-octadecanoate + H2O = 9-hydroxy-octadecanoate + hexadecanoate + H(+)</text>
        <dbReference type="Rhea" id="RHEA:52052"/>
        <dbReference type="ChEBI" id="CHEBI:7896"/>
        <dbReference type="ChEBI" id="CHEBI:15377"/>
        <dbReference type="ChEBI" id="CHEBI:15378"/>
        <dbReference type="ChEBI" id="CHEBI:83670"/>
        <dbReference type="ChEBI" id="CHEBI:136286"/>
    </reaction>
    <physiologicalReaction direction="left-to-right" evidence="9">
        <dbReference type="Rhea" id="RHEA:52053"/>
    </physiologicalReaction>
</comment>
<comment type="caution">
    <text evidence="19">The sequence shown here is derived from an EMBL/GenBank/DDBJ whole genome shotgun (WGS) entry which is preliminary data.</text>
</comment>
<evidence type="ECO:0000256" key="5">
    <source>
        <dbReference type="ARBA" id="ARBA00022989"/>
    </source>
</evidence>
<evidence type="ECO:0000256" key="12">
    <source>
        <dbReference type="ARBA" id="ARBA00048800"/>
    </source>
</evidence>
<dbReference type="GO" id="GO:0012505">
    <property type="term" value="C:endomembrane system"/>
    <property type="evidence" value="ECO:0007669"/>
    <property type="project" value="UniProtKB-SubCell"/>
</dbReference>
<evidence type="ECO:0000256" key="7">
    <source>
        <dbReference type="ARBA" id="ARBA00047368"/>
    </source>
</evidence>
<comment type="similarity">
    <text evidence="3">Belongs to the AIG1 family.</text>
</comment>
<evidence type="ECO:0008006" key="21">
    <source>
        <dbReference type="Google" id="ProtNLM"/>
    </source>
</evidence>
<evidence type="ECO:0000256" key="15">
    <source>
        <dbReference type="ARBA" id="ARBA00049322"/>
    </source>
</evidence>
<feature type="region of interest" description="Disordered" evidence="17">
    <location>
        <begin position="184"/>
        <end position="216"/>
    </location>
</feature>
<evidence type="ECO:0000256" key="9">
    <source>
        <dbReference type="ARBA" id="ARBA00047863"/>
    </source>
</evidence>
<dbReference type="EMBL" id="CAKOGL010000002">
    <property type="protein sequence ID" value="CAH2083915.1"/>
    <property type="molecule type" value="Genomic_DNA"/>
</dbReference>
<comment type="subcellular location">
    <subcellularLocation>
        <location evidence="2">Endomembrane system</location>
        <topology evidence="2">Multi-pass membrane protein</topology>
    </subcellularLocation>
</comment>
<evidence type="ECO:0000256" key="11">
    <source>
        <dbReference type="ARBA" id="ARBA00048701"/>
    </source>
</evidence>
<proteinExistence type="inferred from homology"/>
<gene>
    <name evidence="19" type="ORF">EEDITHA_LOCUS534</name>
</gene>
<evidence type="ECO:0000256" key="2">
    <source>
        <dbReference type="ARBA" id="ARBA00004127"/>
    </source>
</evidence>
<comment type="catalytic activity">
    <reaction evidence="8">
        <text>13-octadecanoyloxy-octadecanoate + H2O = 13-hydroxy-octadecanoate + octadecanoate + H(+)</text>
        <dbReference type="Rhea" id="RHEA:52084"/>
        <dbReference type="ChEBI" id="CHEBI:15377"/>
        <dbReference type="ChEBI" id="CHEBI:15378"/>
        <dbReference type="ChEBI" id="CHEBI:25629"/>
        <dbReference type="ChEBI" id="CHEBI:136304"/>
        <dbReference type="ChEBI" id="CHEBI:136335"/>
    </reaction>
    <physiologicalReaction direction="left-to-right" evidence="8">
        <dbReference type="Rhea" id="RHEA:52085"/>
    </physiologicalReaction>
</comment>
<accession>A0AAU9TGK3</accession>
<comment type="catalytic activity">
    <reaction evidence="12">
        <text>9-(9Z-octadecenoyloxy)-octadecanoate + H2O = 9-hydroxy-octadecanoate + (9Z)-octadecenoate + H(+)</text>
        <dbReference type="Rhea" id="RHEA:52048"/>
        <dbReference type="ChEBI" id="CHEBI:15377"/>
        <dbReference type="ChEBI" id="CHEBI:15378"/>
        <dbReference type="ChEBI" id="CHEBI:30823"/>
        <dbReference type="ChEBI" id="CHEBI:136282"/>
        <dbReference type="ChEBI" id="CHEBI:136286"/>
    </reaction>
    <physiologicalReaction direction="left-to-right" evidence="12">
        <dbReference type="Rhea" id="RHEA:52049"/>
    </physiologicalReaction>
</comment>
<keyword evidence="6 18" id="KW-0472">Membrane</keyword>
<evidence type="ECO:0000256" key="13">
    <source>
        <dbReference type="ARBA" id="ARBA00049221"/>
    </source>
</evidence>
<comment type="catalytic activity">
    <reaction evidence="15">
        <text>13-(9Z-hexadecenoyloxy)-octadecanoate + H2O = 13-hydroxy-octadecanoate + (9Z)-hexadecenoate + H(+)</text>
        <dbReference type="Rhea" id="RHEA:52076"/>
        <dbReference type="ChEBI" id="CHEBI:15377"/>
        <dbReference type="ChEBI" id="CHEBI:15378"/>
        <dbReference type="ChEBI" id="CHEBI:32372"/>
        <dbReference type="ChEBI" id="CHEBI:136304"/>
        <dbReference type="ChEBI" id="CHEBI:136315"/>
    </reaction>
    <physiologicalReaction direction="left-to-right" evidence="15">
        <dbReference type="Rhea" id="RHEA:52077"/>
    </physiologicalReaction>
</comment>
<feature type="transmembrane region" description="Helical" evidence="18">
    <location>
        <begin position="116"/>
        <end position="137"/>
    </location>
</feature>
<dbReference type="GO" id="GO:0016020">
    <property type="term" value="C:membrane"/>
    <property type="evidence" value="ECO:0007669"/>
    <property type="project" value="InterPro"/>
</dbReference>
<comment type="catalytic activity">
    <reaction evidence="13">
        <text>9-octadecanoyloxy-octadecanoate + H2O = 9-hydroxy-octadecanoate + octadecanoate + H(+)</text>
        <dbReference type="Rhea" id="RHEA:52096"/>
        <dbReference type="ChEBI" id="CHEBI:15377"/>
        <dbReference type="ChEBI" id="CHEBI:15378"/>
        <dbReference type="ChEBI" id="CHEBI:25629"/>
        <dbReference type="ChEBI" id="CHEBI:136286"/>
        <dbReference type="ChEBI" id="CHEBI:136373"/>
    </reaction>
    <physiologicalReaction direction="left-to-right" evidence="13">
        <dbReference type="Rhea" id="RHEA:52097"/>
    </physiologicalReaction>
</comment>
<protein>
    <recommendedName>
        <fullName evidence="21">Androgen-dependent TFPI-regulating protein</fullName>
    </recommendedName>
</protein>
<evidence type="ECO:0000256" key="4">
    <source>
        <dbReference type="ARBA" id="ARBA00022692"/>
    </source>
</evidence>
<evidence type="ECO:0000256" key="10">
    <source>
        <dbReference type="ARBA" id="ARBA00048680"/>
    </source>
</evidence>
<keyword evidence="20" id="KW-1185">Reference proteome</keyword>
<dbReference type="PANTHER" id="PTHR10989">
    <property type="entry name" value="ANDROGEN-INDUCED PROTEIN 1-RELATED"/>
    <property type="match status" value="1"/>
</dbReference>
<organism evidence="19 20">
    <name type="scientific">Euphydryas editha</name>
    <name type="common">Edith's checkerspot</name>
    <dbReference type="NCBI Taxonomy" id="104508"/>
    <lineage>
        <taxon>Eukaryota</taxon>
        <taxon>Metazoa</taxon>
        <taxon>Ecdysozoa</taxon>
        <taxon>Arthropoda</taxon>
        <taxon>Hexapoda</taxon>
        <taxon>Insecta</taxon>
        <taxon>Pterygota</taxon>
        <taxon>Neoptera</taxon>
        <taxon>Endopterygota</taxon>
        <taxon>Lepidoptera</taxon>
        <taxon>Glossata</taxon>
        <taxon>Ditrysia</taxon>
        <taxon>Papilionoidea</taxon>
        <taxon>Nymphalidae</taxon>
        <taxon>Nymphalinae</taxon>
        <taxon>Euphydryas</taxon>
    </lineage>
</organism>
<keyword evidence="5 18" id="KW-1133">Transmembrane helix</keyword>
<comment type="catalytic activity">
    <reaction evidence="1">
        <text>9-(9Z-hexadecenoyloxy)-octadecanoate + H2O = (9Z)-hexadecenoate + 9-hydroxy-octadecanoate + H(+)</text>
        <dbReference type="Rhea" id="RHEA:52068"/>
        <dbReference type="ChEBI" id="CHEBI:15377"/>
        <dbReference type="ChEBI" id="CHEBI:15378"/>
        <dbReference type="ChEBI" id="CHEBI:32372"/>
        <dbReference type="ChEBI" id="CHEBI:136286"/>
        <dbReference type="ChEBI" id="CHEBI:136309"/>
    </reaction>
    <physiologicalReaction direction="left-to-right" evidence="1">
        <dbReference type="Rhea" id="RHEA:52069"/>
    </physiologicalReaction>
</comment>
<evidence type="ECO:0000256" key="3">
    <source>
        <dbReference type="ARBA" id="ARBA00009300"/>
    </source>
</evidence>
<evidence type="ECO:0000256" key="14">
    <source>
        <dbReference type="ARBA" id="ARBA00049296"/>
    </source>
</evidence>
<reference evidence="19" key="1">
    <citation type="submission" date="2022-03" db="EMBL/GenBank/DDBJ databases">
        <authorList>
            <person name="Tunstrom K."/>
        </authorList>
    </citation>
    <scope>NUCLEOTIDE SEQUENCE</scope>
</reference>
<comment type="catalytic activity">
    <reaction evidence="10">
        <text>12-octadecanoyloxy-octadecanoate + H2O = 12-hydroxyoctadecanoate + octadecanoate + H(+)</text>
        <dbReference type="Rhea" id="RHEA:52080"/>
        <dbReference type="ChEBI" id="CHEBI:15377"/>
        <dbReference type="ChEBI" id="CHEBI:15378"/>
        <dbReference type="ChEBI" id="CHEBI:25629"/>
        <dbReference type="ChEBI" id="CHEBI:84201"/>
        <dbReference type="ChEBI" id="CHEBI:136330"/>
    </reaction>
    <physiologicalReaction direction="left-to-right" evidence="10">
        <dbReference type="Rhea" id="RHEA:52081"/>
    </physiologicalReaction>
</comment>
<feature type="transmembrane region" description="Helical" evidence="18">
    <location>
        <begin position="44"/>
        <end position="67"/>
    </location>
</feature>
<dbReference type="PANTHER" id="PTHR10989:SF16">
    <property type="entry name" value="AT02829P-RELATED"/>
    <property type="match status" value="1"/>
</dbReference>
<evidence type="ECO:0000256" key="16">
    <source>
        <dbReference type="ARBA" id="ARBA00049428"/>
    </source>
</evidence>
<feature type="compositionally biased region" description="Basic and acidic residues" evidence="17">
    <location>
        <begin position="191"/>
        <end position="203"/>
    </location>
</feature>
<evidence type="ECO:0000256" key="6">
    <source>
        <dbReference type="ARBA" id="ARBA00023136"/>
    </source>
</evidence>
<evidence type="ECO:0000256" key="17">
    <source>
        <dbReference type="SAM" id="MobiDB-lite"/>
    </source>
</evidence>
<evidence type="ECO:0000256" key="1">
    <source>
        <dbReference type="ARBA" id="ARBA00000923"/>
    </source>
</evidence>
<evidence type="ECO:0000256" key="18">
    <source>
        <dbReference type="SAM" id="Phobius"/>
    </source>
</evidence>
<dbReference type="InterPro" id="IPR006838">
    <property type="entry name" value="ADTRP_AIG1"/>
</dbReference>
<dbReference type="AlphaFoldDB" id="A0AAU9TGK3"/>
<feature type="transmembrane region" description="Helical" evidence="18">
    <location>
        <begin position="149"/>
        <end position="170"/>
    </location>
</feature>
<comment type="catalytic activity">
    <reaction evidence="14">
        <text>13-(9Z-octadecenoyloxy)-octadecanoate + H2O = 13-hydroxy-octadecanoate + (9Z)-octadecenoate + H(+)</text>
        <dbReference type="Rhea" id="RHEA:52064"/>
        <dbReference type="ChEBI" id="CHEBI:15377"/>
        <dbReference type="ChEBI" id="CHEBI:15378"/>
        <dbReference type="ChEBI" id="CHEBI:30823"/>
        <dbReference type="ChEBI" id="CHEBI:136303"/>
        <dbReference type="ChEBI" id="CHEBI:136304"/>
    </reaction>
    <physiologicalReaction direction="left-to-right" evidence="14">
        <dbReference type="Rhea" id="RHEA:52065"/>
    </physiologicalReaction>
</comment>
<keyword evidence="4 18" id="KW-0812">Transmembrane</keyword>
<evidence type="ECO:0000256" key="8">
    <source>
        <dbReference type="ARBA" id="ARBA00047427"/>
    </source>
</evidence>
<comment type="catalytic activity">
    <reaction evidence="16">
        <text>12-(9Z-hexadecenoyloxy)-octadecanoate + H2O = 12-hydroxyoctadecanoate + (9Z)-hexadecenoate + H(+)</text>
        <dbReference type="Rhea" id="RHEA:52072"/>
        <dbReference type="ChEBI" id="CHEBI:15377"/>
        <dbReference type="ChEBI" id="CHEBI:15378"/>
        <dbReference type="ChEBI" id="CHEBI:32372"/>
        <dbReference type="ChEBI" id="CHEBI:84201"/>
        <dbReference type="ChEBI" id="CHEBI:136312"/>
    </reaction>
    <physiologicalReaction direction="left-to-right" evidence="16">
        <dbReference type="Rhea" id="RHEA:52073"/>
    </physiologicalReaction>
</comment>
<name>A0AAU9TGK3_EUPED</name>
<evidence type="ECO:0000313" key="20">
    <source>
        <dbReference type="Proteomes" id="UP001153954"/>
    </source>
</evidence>
<dbReference type="Proteomes" id="UP001153954">
    <property type="component" value="Unassembled WGS sequence"/>
</dbReference>
<dbReference type="Pfam" id="PF04750">
    <property type="entry name" value="Far-17a_AIG1"/>
    <property type="match status" value="1"/>
</dbReference>